<dbReference type="GO" id="GO:0004398">
    <property type="term" value="F:histidine decarboxylase activity"/>
    <property type="evidence" value="ECO:0007669"/>
    <property type="project" value="UniProtKB-EC"/>
</dbReference>
<dbReference type="AlphaFoldDB" id="A0A2X1ULV3"/>
<keyword evidence="4 6" id="KW-0663">Pyridoxal phosphate</keyword>
<dbReference type="PANTHER" id="PTHR46101:SF2">
    <property type="entry name" value="SERINE DECARBOXYLASE"/>
    <property type="match status" value="1"/>
</dbReference>
<dbReference type="KEGG" id="our:CEQ07_03535"/>
<evidence type="ECO:0000313" key="9">
    <source>
        <dbReference type="Proteomes" id="UP000250242"/>
    </source>
</evidence>
<comment type="cofactor">
    <cofactor evidence="1 6 7">
        <name>pyridoxal 5'-phosphate</name>
        <dbReference type="ChEBI" id="CHEBI:597326"/>
    </cofactor>
</comment>
<dbReference type="InterPro" id="IPR015421">
    <property type="entry name" value="PyrdxlP-dep_Trfase_major"/>
</dbReference>
<dbReference type="Proteomes" id="UP000250242">
    <property type="component" value="Unassembled WGS sequence"/>
</dbReference>
<evidence type="ECO:0000256" key="1">
    <source>
        <dbReference type="ARBA" id="ARBA00001933"/>
    </source>
</evidence>
<dbReference type="InterPro" id="IPR051151">
    <property type="entry name" value="Group_II_Decarboxylase"/>
</dbReference>
<dbReference type="InterPro" id="IPR015424">
    <property type="entry name" value="PyrdxlP-dep_Trfase"/>
</dbReference>
<dbReference type="NCBIfam" id="NF002748">
    <property type="entry name" value="PRK02769.1"/>
    <property type="match status" value="1"/>
</dbReference>
<dbReference type="Gene3D" id="3.40.640.10">
    <property type="entry name" value="Type I PLP-dependent aspartate aminotransferase-like (Major domain)"/>
    <property type="match status" value="1"/>
</dbReference>
<gene>
    <name evidence="8" type="primary">hdc_1</name>
    <name evidence="8" type="ORF">NCTC11009_01325</name>
</gene>
<dbReference type="GO" id="GO:0030170">
    <property type="term" value="F:pyridoxal phosphate binding"/>
    <property type="evidence" value="ECO:0007669"/>
    <property type="project" value="InterPro"/>
</dbReference>
<accession>A0A2X1ULV3</accession>
<evidence type="ECO:0000256" key="4">
    <source>
        <dbReference type="ARBA" id="ARBA00022898"/>
    </source>
</evidence>
<name>A0A2X1ULV3_9BURK</name>
<reference evidence="8 9" key="1">
    <citation type="submission" date="2018-06" db="EMBL/GenBank/DDBJ databases">
        <authorList>
            <consortium name="Pathogen Informatics"/>
            <person name="Doyle S."/>
        </authorList>
    </citation>
    <scope>NUCLEOTIDE SEQUENCE [LARGE SCALE GENOMIC DNA]</scope>
    <source>
        <strain evidence="8 9">NCTC11009</strain>
    </source>
</reference>
<dbReference type="InterPro" id="IPR002129">
    <property type="entry name" value="PyrdxlP-dep_de-COase"/>
</dbReference>
<dbReference type="EC" id="4.1.1.22" evidence="8"/>
<dbReference type="EMBL" id="UATH01000001">
    <property type="protein sequence ID" value="SPY08108.1"/>
    <property type="molecule type" value="Genomic_DNA"/>
</dbReference>
<dbReference type="RefSeq" id="WP_105885131.1">
    <property type="nucleotide sequence ID" value="NZ_CP027417.1"/>
</dbReference>
<dbReference type="Pfam" id="PF00282">
    <property type="entry name" value="Pyridoxal_deC"/>
    <property type="match status" value="1"/>
</dbReference>
<evidence type="ECO:0000256" key="5">
    <source>
        <dbReference type="ARBA" id="ARBA00023239"/>
    </source>
</evidence>
<dbReference type="GO" id="GO:0019752">
    <property type="term" value="P:carboxylic acid metabolic process"/>
    <property type="evidence" value="ECO:0007669"/>
    <property type="project" value="InterPro"/>
</dbReference>
<evidence type="ECO:0000256" key="7">
    <source>
        <dbReference type="RuleBase" id="RU000382"/>
    </source>
</evidence>
<keyword evidence="5 7" id="KW-0456">Lyase</keyword>
<organism evidence="8 9">
    <name type="scientific">Oligella urethralis</name>
    <dbReference type="NCBI Taxonomy" id="90245"/>
    <lineage>
        <taxon>Bacteria</taxon>
        <taxon>Pseudomonadati</taxon>
        <taxon>Pseudomonadota</taxon>
        <taxon>Betaproteobacteria</taxon>
        <taxon>Burkholderiales</taxon>
        <taxon>Alcaligenaceae</taxon>
        <taxon>Oligella</taxon>
    </lineage>
</organism>
<evidence type="ECO:0000313" key="8">
    <source>
        <dbReference type="EMBL" id="SPY08108.1"/>
    </source>
</evidence>
<evidence type="ECO:0000256" key="2">
    <source>
        <dbReference type="ARBA" id="ARBA00009533"/>
    </source>
</evidence>
<comment type="similarity">
    <text evidence="2 7">Belongs to the group II decarboxylase family.</text>
</comment>
<dbReference type="SUPFAM" id="SSF53383">
    <property type="entry name" value="PLP-dependent transferases"/>
    <property type="match status" value="1"/>
</dbReference>
<keyword evidence="3" id="KW-0210">Decarboxylase</keyword>
<feature type="modified residue" description="N6-(pyridoxal phosphate)lysine" evidence="6">
    <location>
        <position position="237"/>
    </location>
</feature>
<evidence type="ECO:0000256" key="3">
    <source>
        <dbReference type="ARBA" id="ARBA00022793"/>
    </source>
</evidence>
<dbReference type="PANTHER" id="PTHR46101">
    <property type="match status" value="1"/>
</dbReference>
<sequence>MDNSTKIDNQLPKKLQLFLEYCKRNKYSNIGYPESALFDYEALLPFLEYSLNNCGDWSKPSNYKLNSFEFEKDVLYYFASLYKIQCETMWGYFTSGSTESNLFGCYLARERFKNSIFYYSDQSHYSIKKALRVLDVKTQEIPTSSDGTIEHNKLFRAIAQNPPHNPIIIANIGTTLTGAVDPIDLIHQGLHNLGFSQIEYHIHADAALSGMILPFVKDPQPHNFKDGIDSIAISGHKFIGSPFPYGIVLTKKQYIDNISSTIDYIDSLDMTLSGSRNGLAPLMLWYRLHETSDQYWKDLVHGCFKLADYAIEQFNRHNIPAWRHKNSITVVFPSPSQKVWRRYGLAATKKLTHLVITPHHRDTQLIDQIIHDVATDQ</sequence>
<evidence type="ECO:0000256" key="6">
    <source>
        <dbReference type="PIRSR" id="PIRSR602129-50"/>
    </source>
</evidence>
<proteinExistence type="inferred from homology"/>
<protein>
    <submittedName>
        <fullName evidence="8">Histidine decarboxylase</fullName>
        <ecNumber evidence="8">4.1.1.22</ecNumber>
    </submittedName>
</protein>